<comment type="caution">
    <text evidence="2">The sequence shown here is derived from an EMBL/GenBank/DDBJ whole genome shotgun (WGS) entry which is preliminary data.</text>
</comment>
<accession>A0A494X7G1</accession>
<evidence type="ECO:0000313" key="3">
    <source>
        <dbReference type="Proteomes" id="UP000270342"/>
    </source>
</evidence>
<evidence type="ECO:0000313" key="2">
    <source>
        <dbReference type="EMBL" id="RKP46222.1"/>
    </source>
</evidence>
<organism evidence="2 3">
    <name type="scientific">Pararobbsia silviterrae</name>
    <dbReference type="NCBI Taxonomy" id="1792498"/>
    <lineage>
        <taxon>Bacteria</taxon>
        <taxon>Pseudomonadati</taxon>
        <taxon>Pseudomonadota</taxon>
        <taxon>Betaproteobacteria</taxon>
        <taxon>Burkholderiales</taxon>
        <taxon>Burkholderiaceae</taxon>
        <taxon>Pararobbsia</taxon>
    </lineage>
</organism>
<dbReference type="Gene3D" id="4.10.430.10">
    <property type="entry name" value="Histone-like protein H-NS, C-terminal domain"/>
    <property type="match status" value="1"/>
</dbReference>
<keyword evidence="3" id="KW-1185">Reference proteome</keyword>
<evidence type="ECO:0000256" key="1">
    <source>
        <dbReference type="SAM" id="MobiDB-lite"/>
    </source>
</evidence>
<dbReference type="InterPro" id="IPR037150">
    <property type="entry name" value="H-NS_C_dom_sf"/>
</dbReference>
<dbReference type="OrthoDB" id="8966769at2"/>
<name>A0A494X7G1_9BURK</name>
<protein>
    <recommendedName>
        <fullName evidence="4">H-NS histone family protein</fullName>
    </recommendedName>
</protein>
<dbReference type="AlphaFoldDB" id="A0A494X7G1"/>
<gene>
    <name evidence="2" type="ORF">D7S86_25220</name>
</gene>
<feature type="region of interest" description="Disordered" evidence="1">
    <location>
        <begin position="29"/>
        <end position="66"/>
    </location>
</feature>
<dbReference type="GO" id="GO:0003677">
    <property type="term" value="F:DNA binding"/>
    <property type="evidence" value="ECO:0007669"/>
    <property type="project" value="InterPro"/>
</dbReference>
<dbReference type="Proteomes" id="UP000270342">
    <property type="component" value="Unassembled WGS sequence"/>
</dbReference>
<dbReference type="EMBL" id="RBZU01000015">
    <property type="protein sequence ID" value="RKP46222.1"/>
    <property type="molecule type" value="Genomic_DNA"/>
</dbReference>
<reference evidence="2 3" key="1">
    <citation type="submission" date="2018-10" db="EMBL/GenBank/DDBJ databases">
        <title>Robbsia sp. DHC34, isolated from soil.</title>
        <authorList>
            <person name="Gao Z.-H."/>
            <person name="Qiu L.-H."/>
        </authorList>
    </citation>
    <scope>NUCLEOTIDE SEQUENCE [LARGE SCALE GENOMIC DNA]</scope>
    <source>
        <strain evidence="2 3">DHC34</strain>
    </source>
</reference>
<dbReference type="SUPFAM" id="SSF81273">
    <property type="entry name" value="H-NS histone-like proteins"/>
    <property type="match status" value="1"/>
</dbReference>
<proteinExistence type="predicted"/>
<sequence>MDELVRERIIKYIRRRMDEYGITAEHLMPAEEETVAEPEPALPKAGMPAMPKPTPGVVQYADASGNSWDGSGPMPEWLLRAVRAGQTPDFFKRS</sequence>
<evidence type="ECO:0008006" key="4">
    <source>
        <dbReference type="Google" id="ProtNLM"/>
    </source>
</evidence>